<sequence length="187" mass="20908">MERPVRLAILLLILLLYVPLVRQGRGVSPQREPAAFFHYSSGLAVIRVVGPGIQDRIYRIHDGATVEAVINMTIGPGNRAGWPKEALHRRLESGDILKIVRKENQHTDINVKKMGARERMVLGILLDPDRMNQADWDSLPGIGPKLAERIVHDRQLNGDFGSLEGVKRVSGIGDGKISMINKFFLYK</sequence>
<name>A0A562V818_9BACT</name>
<dbReference type="EMBL" id="VLLN01000034">
    <property type="protein sequence ID" value="TWJ13887.1"/>
    <property type="molecule type" value="Genomic_DNA"/>
</dbReference>
<evidence type="ECO:0000313" key="2">
    <source>
        <dbReference type="Proteomes" id="UP000319449"/>
    </source>
</evidence>
<dbReference type="Pfam" id="PF12836">
    <property type="entry name" value="HHH_3"/>
    <property type="match status" value="1"/>
</dbReference>
<keyword evidence="2" id="KW-1185">Reference proteome</keyword>
<dbReference type="AlphaFoldDB" id="A0A562V818"/>
<dbReference type="Gene3D" id="1.10.150.280">
    <property type="entry name" value="AF1531-like domain"/>
    <property type="match status" value="1"/>
</dbReference>
<gene>
    <name evidence="1" type="ORF">JN12_03677</name>
</gene>
<accession>A0A562V818</accession>
<dbReference type="SUPFAM" id="SSF47781">
    <property type="entry name" value="RuvA domain 2-like"/>
    <property type="match status" value="1"/>
</dbReference>
<dbReference type="RefSeq" id="WP_145025500.1">
    <property type="nucleotide sequence ID" value="NZ_VLLN01000034.1"/>
</dbReference>
<comment type="caution">
    <text evidence="1">The sequence shown here is derived from an EMBL/GenBank/DDBJ whole genome shotgun (WGS) entry which is preliminary data.</text>
</comment>
<dbReference type="Proteomes" id="UP000319449">
    <property type="component" value="Unassembled WGS sequence"/>
</dbReference>
<evidence type="ECO:0000313" key="1">
    <source>
        <dbReference type="EMBL" id="TWJ13887.1"/>
    </source>
</evidence>
<organism evidence="1 2">
    <name type="scientific">Geobacter argillaceus</name>
    <dbReference type="NCBI Taxonomy" id="345631"/>
    <lineage>
        <taxon>Bacteria</taxon>
        <taxon>Pseudomonadati</taxon>
        <taxon>Thermodesulfobacteriota</taxon>
        <taxon>Desulfuromonadia</taxon>
        <taxon>Geobacterales</taxon>
        <taxon>Geobacteraceae</taxon>
        <taxon>Geobacter</taxon>
    </lineage>
</organism>
<protein>
    <submittedName>
        <fullName evidence="1">Competence protein ComEA</fullName>
    </submittedName>
</protein>
<reference evidence="1 2" key="1">
    <citation type="submission" date="2019-07" db="EMBL/GenBank/DDBJ databases">
        <title>Genomic Encyclopedia of Archaeal and Bacterial Type Strains, Phase II (KMG-II): from individual species to whole genera.</title>
        <authorList>
            <person name="Goeker M."/>
        </authorList>
    </citation>
    <scope>NUCLEOTIDE SEQUENCE [LARGE SCALE GENOMIC DNA]</scope>
    <source>
        <strain evidence="1 2">ATCC BAA-1139</strain>
    </source>
</reference>
<dbReference type="InterPro" id="IPR010994">
    <property type="entry name" value="RuvA_2-like"/>
</dbReference>
<proteinExistence type="predicted"/>
<dbReference type="OrthoDB" id="5296317at2"/>